<keyword evidence="7" id="KW-0813">Transport</keyword>
<evidence type="ECO:0000256" key="2">
    <source>
        <dbReference type="ARBA" id="ARBA00022475"/>
    </source>
</evidence>
<feature type="transmembrane region" description="Helical" evidence="7">
    <location>
        <begin position="250"/>
        <end position="267"/>
    </location>
</feature>
<dbReference type="NCBIfam" id="TIGR00786">
    <property type="entry name" value="dctM"/>
    <property type="match status" value="1"/>
</dbReference>
<proteinExistence type="inferred from homology"/>
<feature type="transmembrane region" description="Helical" evidence="7">
    <location>
        <begin position="143"/>
        <end position="170"/>
    </location>
</feature>
<reference evidence="9 10" key="1">
    <citation type="submission" date="2016-04" db="EMBL/GenBank/DDBJ databases">
        <title>ATOL: Assembling a taxonomically balanced genome-scale reconstruction of the evolutionary history of the Enterobacteriaceae.</title>
        <authorList>
            <person name="Plunkett G.III."/>
            <person name="Neeno-Eckwall E.C."/>
            <person name="Glasner J.D."/>
            <person name="Perna N.T."/>
        </authorList>
    </citation>
    <scope>NUCLEOTIDE SEQUENCE [LARGE SCALE GENOMIC DNA]</scope>
    <source>
        <strain evidence="9 10">ATCC 51602</strain>
    </source>
</reference>
<feature type="transmembrane region" description="Helical" evidence="7">
    <location>
        <begin position="30"/>
        <end position="50"/>
    </location>
</feature>
<accession>A0ABX2WDL8</accession>
<dbReference type="Proteomes" id="UP000078407">
    <property type="component" value="Unassembled WGS sequence"/>
</dbReference>
<feature type="transmembrane region" description="Helical" evidence="7">
    <location>
        <begin position="279"/>
        <end position="301"/>
    </location>
</feature>
<keyword evidence="2" id="KW-1003">Cell membrane</keyword>
<keyword evidence="3 7" id="KW-0997">Cell inner membrane</keyword>
<protein>
    <recommendedName>
        <fullName evidence="7">TRAP transporter large permease protein</fullName>
    </recommendedName>
</protein>
<dbReference type="PANTHER" id="PTHR33362:SF2">
    <property type="entry name" value="TRAP TRANSPORTER LARGE PERMEASE PROTEIN"/>
    <property type="match status" value="1"/>
</dbReference>
<feature type="transmembrane region" description="Helical" evidence="7">
    <location>
        <begin position="407"/>
        <end position="428"/>
    </location>
</feature>
<evidence type="ECO:0000313" key="10">
    <source>
        <dbReference type="Proteomes" id="UP000078407"/>
    </source>
</evidence>
<feature type="domain" description="TRAP C4-dicarboxylate transport system permease DctM subunit" evidence="8">
    <location>
        <begin position="14"/>
        <end position="424"/>
    </location>
</feature>
<dbReference type="Pfam" id="PF06808">
    <property type="entry name" value="DctM"/>
    <property type="match status" value="1"/>
</dbReference>
<sequence length="435" mass="46403">MIDSEILIACSMLLGSFIFFLVLGLPVAIAIMVSSIFTLIFSMSVGDILYSGSQKMFTGINNFGLLAAPFFILSGNLMNKGGIARRLVNLAMLLGGRIPGSLAHANVISNMLFGSVCGSSVAAASAVGGFMGPLQKEKNYDPYFSAAVNIASAPTGLLIPPTGLFIVFSLMTGTSVATLFVAGYVPGILMGLGVMFYAWIYAKKHNYPVEDKVPLKQALRIVFDAIPSLLMIVVVIGGIIVGIFTATEGGVISVFYGLILSLCYGTIKPKDLPAIMIESAIISGMILFLIAASSFMSWAMTWLSIPDTVSELLLSVSENPIIILLIMNLLLVIVGTFMDISPALLIFTPIFFPITQSIGMDPIHFGVMLVFNLCIGNITPPVGSALFVGCSIANVPMEKVIKPLLPIFAIEFILLLVVTYIPEISLFLPHLFGMS</sequence>
<comment type="caution">
    <text evidence="9">The sequence shown here is derived from an EMBL/GenBank/DDBJ whole genome shotgun (WGS) entry which is preliminary data.</text>
</comment>
<keyword evidence="10" id="KW-1185">Reference proteome</keyword>
<feature type="transmembrane region" description="Helical" evidence="7">
    <location>
        <begin position="321"/>
        <end position="351"/>
    </location>
</feature>
<feature type="transmembrane region" description="Helical" evidence="7">
    <location>
        <begin position="56"/>
        <end position="75"/>
    </location>
</feature>
<evidence type="ECO:0000256" key="4">
    <source>
        <dbReference type="ARBA" id="ARBA00022692"/>
    </source>
</evidence>
<organism evidence="9 10">
    <name type="scientific">Buttiauxella ferragutiae ATCC 51602</name>
    <dbReference type="NCBI Taxonomy" id="1354252"/>
    <lineage>
        <taxon>Bacteria</taxon>
        <taxon>Pseudomonadati</taxon>
        <taxon>Pseudomonadota</taxon>
        <taxon>Gammaproteobacteria</taxon>
        <taxon>Enterobacterales</taxon>
        <taxon>Enterobacteriaceae</taxon>
        <taxon>Buttiauxella</taxon>
    </lineage>
</organism>
<comment type="similarity">
    <text evidence="7">Belongs to the TRAP transporter large permease family.</text>
</comment>
<comment type="function">
    <text evidence="7">Part of the tripartite ATP-independent periplasmic (TRAP) transport system.</text>
</comment>
<comment type="subunit">
    <text evidence="7">The complex comprises the extracytoplasmic solute receptor protein and the two transmembrane proteins.</text>
</comment>
<dbReference type="InterPro" id="IPR004681">
    <property type="entry name" value="TRAP_DctM"/>
</dbReference>
<evidence type="ECO:0000256" key="3">
    <source>
        <dbReference type="ARBA" id="ARBA00022519"/>
    </source>
</evidence>
<keyword evidence="4 7" id="KW-0812">Transmembrane</keyword>
<evidence type="ECO:0000256" key="6">
    <source>
        <dbReference type="ARBA" id="ARBA00023136"/>
    </source>
</evidence>
<gene>
    <name evidence="9" type="ORF">M976_00416</name>
</gene>
<evidence type="ECO:0000256" key="7">
    <source>
        <dbReference type="RuleBase" id="RU369079"/>
    </source>
</evidence>
<comment type="subcellular location">
    <subcellularLocation>
        <location evidence="1 7">Cell inner membrane</location>
        <topology evidence="1 7">Multi-pass membrane protein</topology>
    </subcellularLocation>
</comment>
<feature type="transmembrane region" description="Helical" evidence="7">
    <location>
        <begin position="363"/>
        <end position="387"/>
    </location>
</feature>
<dbReference type="InterPro" id="IPR010656">
    <property type="entry name" value="DctM"/>
</dbReference>
<keyword evidence="5 7" id="KW-1133">Transmembrane helix</keyword>
<feature type="transmembrane region" description="Helical" evidence="7">
    <location>
        <begin position="111"/>
        <end position="131"/>
    </location>
</feature>
<dbReference type="PIRSF" id="PIRSF006066">
    <property type="entry name" value="HI0050"/>
    <property type="match status" value="1"/>
</dbReference>
<keyword evidence="6 7" id="KW-0472">Membrane</keyword>
<evidence type="ECO:0000259" key="8">
    <source>
        <dbReference type="Pfam" id="PF06808"/>
    </source>
</evidence>
<evidence type="ECO:0000256" key="1">
    <source>
        <dbReference type="ARBA" id="ARBA00004429"/>
    </source>
</evidence>
<evidence type="ECO:0000256" key="5">
    <source>
        <dbReference type="ARBA" id="ARBA00022989"/>
    </source>
</evidence>
<evidence type="ECO:0000313" key="9">
    <source>
        <dbReference type="EMBL" id="OAT33138.1"/>
    </source>
</evidence>
<dbReference type="PANTHER" id="PTHR33362">
    <property type="entry name" value="SIALIC ACID TRAP TRANSPORTER PERMEASE PROTEIN SIAT-RELATED"/>
    <property type="match status" value="1"/>
</dbReference>
<name>A0ABX2WDL8_9ENTR</name>
<feature type="transmembrane region" description="Helical" evidence="7">
    <location>
        <begin position="221"/>
        <end position="244"/>
    </location>
</feature>
<feature type="transmembrane region" description="Helical" evidence="7">
    <location>
        <begin position="176"/>
        <end position="200"/>
    </location>
</feature>
<dbReference type="EMBL" id="LXEQ01000003">
    <property type="protein sequence ID" value="OAT33138.1"/>
    <property type="molecule type" value="Genomic_DNA"/>
</dbReference>